<evidence type="ECO:0000256" key="5">
    <source>
        <dbReference type="ARBA" id="ARBA00023136"/>
    </source>
</evidence>
<dbReference type="GO" id="GO:0071562">
    <property type="term" value="P:nucleus-vacuole junction assembly"/>
    <property type="evidence" value="ECO:0007669"/>
    <property type="project" value="InterPro"/>
</dbReference>
<evidence type="ECO:0000313" key="10">
    <source>
        <dbReference type="Proteomes" id="UP001066276"/>
    </source>
</evidence>
<name>A0AAV7RPQ6_PLEWA</name>
<feature type="repeat" description="ARM" evidence="8">
    <location>
        <begin position="135"/>
        <end position="177"/>
    </location>
</feature>
<keyword evidence="5" id="KW-0472">Membrane</keyword>
<dbReference type="GO" id="GO:0005774">
    <property type="term" value="C:vacuolar membrane"/>
    <property type="evidence" value="ECO:0007669"/>
    <property type="project" value="UniProtKB-SubCell"/>
</dbReference>
<dbReference type="InterPro" id="IPR016024">
    <property type="entry name" value="ARM-type_fold"/>
</dbReference>
<comment type="similarity">
    <text evidence="2">Belongs to the beta-catenin family.</text>
</comment>
<dbReference type="Proteomes" id="UP001066276">
    <property type="component" value="Chromosome 5"/>
</dbReference>
<protein>
    <recommendedName>
        <fullName evidence="7">Vacuolar protein 8</fullName>
    </recommendedName>
</protein>
<dbReference type="Pfam" id="PF00514">
    <property type="entry name" value="Arm"/>
    <property type="match status" value="4"/>
</dbReference>
<dbReference type="GO" id="GO:0043495">
    <property type="term" value="F:protein-membrane adaptor activity"/>
    <property type="evidence" value="ECO:0007669"/>
    <property type="project" value="InterPro"/>
</dbReference>
<dbReference type="SMART" id="SM00185">
    <property type="entry name" value="ARM"/>
    <property type="match status" value="9"/>
</dbReference>
<evidence type="ECO:0000256" key="4">
    <source>
        <dbReference type="ARBA" id="ARBA00022737"/>
    </source>
</evidence>
<dbReference type="InterPro" id="IPR011989">
    <property type="entry name" value="ARM-like"/>
</dbReference>
<evidence type="ECO:0000256" key="3">
    <source>
        <dbReference type="ARBA" id="ARBA00022554"/>
    </source>
</evidence>
<dbReference type="EMBL" id="JANPWB010000009">
    <property type="protein sequence ID" value="KAJ1154784.1"/>
    <property type="molecule type" value="Genomic_DNA"/>
</dbReference>
<feature type="repeat" description="ARM" evidence="8">
    <location>
        <begin position="261"/>
        <end position="303"/>
    </location>
</feature>
<comment type="subcellular location">
    <subcellularLocation>
        <location evidence="1">Vacuole membrane</location>
        <topology evidence="1">Lipid-anchor</topology>
    </subcellularLocation>
</comment>
<keyword evidence="6" id="KW-0449">Lipoprotein</keyword>
<evidence type="ECO:0000313" key="9">
    <source>
        <dbReference type="EMBL" id="KAJ1154784.1"/>
    </source>
</evidence>
<evidence type="ECO:0000256" key="6">
    <source>
        <dbReference type="ARBA" id="ARBA00023288"/>
    </source>
</evidence>
<sequence length="485" mass="53615">MWFIDFEESPLSNESLEALRTLSFSELPDLQQSAALYYLHVSQHLNTPLPEDYLEPYHALLQSSDLEVQRMSSLSLVNFLLEGNVKKEVVVEVGLLEPVLELLESDDAAVQCNSCACIMTLASSESNQDTIGSAGAIVPLLSLAKSYDPRVQQNAVGAILNLTYSERIQQILCQEGALPVLTILLQSSDSEVQYYSCSALSKIASNPEHHEAMLHVGDRFLLRMLLSLMSSSVDKVVCQSCLCLRNLAESGDTKADLVEMNILPPLLLLLDSDNKEVQQASITLLCSLSQHPSNQTALMCEEVLESLEALLQTQNTNKVIVSHTACIIENLSLSENIQEIIESACLEGLLRALLSPDNDETCLQYVASCVAELTKHEVTALHLLKRMDTALIRHLVRLAGGLQHMELSYQAACIIAHLASHEAMRSKLRCQIPEILCYLSNFLSHQEPRFQELGVSTLRTLSQDAGFLSVIDQSQLLEKTNLIIE</sequence>
<reference evidence="9" key="1">
    <citation type="journal article" date="2022" name="bioRxiv">
        <title>Sequencing and chromosome-scale assembly of the giantPleurodeles waltlgenome.</title>
        <authorList>
            <person name="Brown T."/>
            <person name="Elewa A."/>
            <person name="Iarovenko S."/>
            <person name="Subramanian E."/>
            <person name="Araus A.J."/>
            <person name="Petzold A."/>
            <person name="Susuki M."/>
            <person name="Suzuki K.-i.T."/>
            <person name="Hayashi T."/>
            <person name="Toyoda A."/>
            <person name="Oliveira C."/>
            <person name="Osipova E."/>
            <person name="Leigh N.D."/>
            <person name="Simon A."/>
            <person name="Yun M.H."/>
        </authorList>
    </citation>
    <scope>NUCLEOTIDE SEQUENCE</scope>
    <source>
        <strain evidence="9">20211129_DDA</strain>
        <tissue evidence="9">Liver</tissue>
    </source>
</reference>
<dbReference type="AlphaFoldDB" id="A0AAV7RPQ6"/>
<dbReference type="SUPFAM" id="SSF48371">
    <property type="entry name" value="ARM repeat"/>
    <property type="match status" value="2"/>
</dbReference>
<evidence type="ECO:0000256" key="7">
    <source>
        <dbReference type="ARBA" id="ARBA00026209"/>
    </source>
</evidence>
<dbReference type="InterPro" id="IPR045156">
    <property type="entry name" value="Vac8"/>
</dbReference>
<dbReference type="InterPro" id="IPR000225">
    <property type="entry name" value="Armadillo"/>
</dbReference>
<dbReference type="PANTHER" id="PTHR47249">
    <property type="entry name" value="VACUOLAR PROTEIN 8"/>
    <property type="match status" value="1"/>
</dbReference>
<keyword evidence="10" id="KW-1185">Reference proteome</keyword>
<keyword evidence="4" id="KW-0677">Repeat</keyword>
<comment type="caution">
    <text evidence="9">The sequence shown here is derived from an EMBL/GenBank/DDBJ whole genome shotgun (WGS) entry which is preliminary data.</text>
</comment>
<proteinExistence type="inferred from homology"/>
<dbReference type="PANTHER" id="PTHR47249:SF1">
    <property type="entry name" value="VACUOLAR PROTEIN 8"/>
    <property type="match status" value="1"/>
</dbReference>
<evidence type="ECO:0000256" key="8">
    <source>
        <dbReference type="PROSITE-ProRule" id="PRU00259"/>
    </source>
</evidence>
<dbReference type="Gene3D" id="1.25.10.10">
    <property type="entry name" value="Leucine-rich Repeat Variant"/>
    <property type="match status" value="2"/>
</dbReference>
<organism evidence="9 10">
    <name type="scientific">Pleurodeles waltl</name>
    <name type="common">Iberian ribbed newt</name>
    <dbReference type="NCBI Taxonomy" id="8319"/>
    <lineage>
        <taxon>Eukaryota</taxon>
        <taxon>Metazoa</taxon>
        <taxon>Chordata</taxon>
        <taxon>Craniata</taxon>
        <taxon>Vertebrata</taxon>
        <taxon>Euteleostomi</taxon>
        <taxon>Amphibia</taxon>
        <taxon>Batrachia</taxon>
        <taxon>Caudata</taxon>
        <taxon>Salamandroidea</taxon>
        <taxon>Salamandridae</taxon>
        <taxon>Pleurodelinae</taxon>
        <taxon>Pleurodeles</taxon>
    </lineage>
</organism>
<dbReference type="PROSITE" id="PS50176">
    <property type="entry name" value="ARM_REPEAT"/>
    <property type="match status" value="3"/>
</dbReference>
<feature type="repeat" description="ARM" evidence="8">
    <location>
        <begin position="176"/>
        <end position="218"/>
    </location>
</feature>
<keyword evidence="3" id="KW-0926">Vacuole</keyword>
<accession>A0AAV7RPQ6</accession>
<evidence type="ECO:0000256" key="1">
    <source>
        <dbReference type="ARBA" id="ARBA00004592"/>
    </source>
</evidence>
<gene>
    <name evidence="9" type="ORF">NDU88_007527</name>
</gene>
<evidence type="ECO:0000256" key="2">
    <source>
        <dbReference type="ARBA" id="ARBA00005462"/>
    </source>
</evidence>